<dbReference type="Pfam" id="PF02661">
    <property type="entry name" value="Fic"/>
    <property type="match status" value="1"/>
</dbReference>
<dbReference type="InterPro" id="IPR036597">
    <property type="entry name" value="Fido-like_dom_sf"/>
</dbReference>
<dbReference type="InterPro" id="IPR040198">
    <property type="entry name" value="Fido_containing"/>
</dbReference>
<keyword evidence="3" id="KW-1185">Reference proteome</keyword>
<dbReference type="InterPro" id="IPR003812">
    <property type="entry name" value="Fido"/>
</dbReference>
<evidence type="ECO:0000259" key="1">
    <source>
        <dbReference type="PROSITE" id="PS51459"/>
    </source>
</evidence>
<sequence>MGLKDMKPVKGQTALSEEEMEGLLISTITTQEELDEFEQLNIQKAVEWYLIGRKFKADKILTEDFIIGVHKRMLGDVWSWAGQFRNSEKTIGIAWHQVSVRLRQLLDDCKFWINNKTYSDEEITIRFKHEMVAIHLFPNGNGRHSRLMADIVMKHIFEKPKFTWGHKDLANKSKTRKDYIKALKKADNSDFIDLIDFAQS</sequence>
<gene>
    <name evidence="2" type="ORF">N1F79_10380</name>
</gene>
<dbReference type="SUPFAM" id="SSF140931">
    <property type="entry name" value="Fic-like"/>
    <property type="match status" value="1"/>
</dbReference>
<proteinExistence type="predicted"/>
<dbReference type="Gene3D" id="1.10.3290.10">
    <property type="entry name" value="Fido-like domain"/>
    <property type="match status" value="1"/>
</dbReference>
<dbReference type="EMBL" id="JAODOP010000004">
    <property type="protein sequence ID" value="MEF3833538.1"/>
    <property type="molecule type" value="Genomic_DNA"/>
</dbReference>
<dbReference type="InterPro" id="IPR013436">
    <property type="entry name" value="Mobile_mystery_prot_B"/>
</dbReference>
<accession>A0ABU7XS56</accession>
<protein>
    <submittedName>
        <fullName evidence="2">Mobile mystery protein B</fullName>
    </submittedName>
</protein>
<dbReference type="NCBIfam" id="TIGR02613">
    <property type="entry name" value="mob_myst_B"/>
    <property type="match status" value="1"/>
</dbReference>
<dbReference type="PANTHER" id="PTHR13504:SF39">
    <property type="entry name" value="CELL FILAMENTATION PROTEIN"/>
    <property type="match status" value="1"/>
</dbReference>
<evidence type="ECO:0000313" key="3">
    <source>
        <dbReference type="Proteomes" id="UP001337305"/>
    </source>
</evidence>
<name>A0ABU7XS56_9FLAO</name>
<dbReference type="PANTHER" id="PTHR13504">
    <property type="entry name" value="FIDO DOMAIN-CONTAINING PROTEIN DDB_G0283145"/>
    <property type="match status" value="1"/>
</dbReference>
<feature type="domain" description="Fido" evidence="1">
    <location>
        <begin position="61"/>
        <end position="200"/>
    </location>
</feature>
<comment type="caution">
    <text evidence="2">The sequence shown here is derived from an EMBL/GenBank/DDBJ whole genome shotgun (WGS) entry which is preliminary data.</text>
</comment>
<evidence type="ECO:0000313" key="2">
    <source>
        <dbReference type="EMBL" id="MEF3833538.1"/>
    </source>
</evidence>
<organism evidence="2 3">
    <name type="scientific">Flavivirga spongiicola</name>
    <dbReference type="NCBI Taxonomy" id="421621"/>
    <lineage>
        <taxon>Bacteria</taxon>
        <taxon>Pseudomonadati</taxon>
        <taxon>Bacteroidota</taxon>
        <taxon>Flavobacteriia</taxon>
        <taxon>Flavobacteriales</taxon>
        <taxon>Flavobacteriaceae</taxon>
        <taxon>Flavivirga</taxon>
    </lineage>
</organism>
<dbReference type="PROSITE" id="PS51459">
    <property type="entry name" value="FIDO"/>
    <property type="match status" value="1"/>
</dbReference>
<dbReference type="Proteomes" id="UP001337305">
    <property type="component" value="Unassembled WGS sequence"/>
</dbReference>
<reference evidence="2 3" key="1">
    <citation type="submission" date="2022-09" db="EMBL/GenBank/DDBJ databases">
        <title>Genome sequencing of Flavivirga sp. MEBiC05379.</title>
        <authorList>
            <person name="Oh H.-M."/>
            <person name="Kwon K.K."/>
            <person name="Park M.J."/>
            <person name="Yang S.-H."/>
        </authorList>
    </citation>
    <scope>NUCLEOTIDE SEQUENCE [LARGE SCALE GENOMIC DNA]</scope>
    <source>
        <strain evidence="2 3">MEBiC05379</strain>
    </source>
</reference>